<name>A0ABQ1FUU5_9GAMM</name>
<organism evidence="1 2">
    <name type="scientific">Dyella nitratireducens</name>
    <dbReference type="NCBI Taxonomy" id="1849580"/>
    <lineage>
        <taxon>Bacteria</taxon>
        <taxon>Pseudomonadati</taxon>
        <taxon>Pseudomonadota</taxon>
        <taxon>Gammaproteobacteria</taxon>
        <taxon>Lysobacterales</taxon>
        <taxon>Rhodanobacteraceae</taxon>
        <taxon>Dyella</taxon>
    </lineage>
</organism>
<dbReference type="EMBL" id="BMJA01000001">
    <property type="protein sequence ID" value="GGA29852.1"/>
    <property type="molecule type" value="Genomic_DNA"/>
</dbReference>
<reference evidence="2" key="1">
    <citation type="journal article" date="2019" name="Int. J. Syst. Evol. Microbiol.">
        <title>The Global Catalogue of Microorganisms (GCM) 10K type strain sequencing project: providing services to taxonomists for standard genome sequencing and annotation.</title>
        <authorList>
            <consortium name="The Broad Institute Genomics Platform"/>
            <consortium name="The Broad Institute Genome Sequencing Center for Infectious Disease"/>
            <person name="Wu L."/>
            <person name="Ma J."/>
        </authorList>
    </citation>
    <scope>NUCLEOTIDE SEQUENCE [LARGE SCALE GENOMIC DNA]</scope>
    <source>
        <strain evidence="2">CGMCC 1.15439</strain>
    </source>
</reference>
<accession>A0ABQ1FUU5</accession>
<protein>
    <submittedName>
        <fullName evidence="1">Uncharacterized protein</fullName>
    </submittedName>
</protein>
<sequence>MLMSRAQIDAHNQRMFEADPSMYDLRCIGPTLSHAQVETWIRKVSKMPGKTLLDEHDQPIPAATLDAMASNVAFDTIPAQATARSITK</sequence>
<evidence type="ECO:0000313" key="2">
    <source>
        <dbReference type="Proteomes" id="UP000620046"/>
    </source>
</evidence>
<keyword evidence="2" id="KW-1185">Reference proteome</keyword>
<evidence type="ECO:0000313" key="1">
    <source>
        <dbReference type="EMBL" id="GGA29852.1"/>
    </source>
</evidence>
<dbReference type="Proteomes" id="UP000620046">
    <property type="component" value="Unassembled WGS sequence"/>
</dbReference>
<gene>
    <name evidence="1" type="ORF">GCM10010981_18480</name>
</gene>
<comment type="caution">
    <text evidence="1">The sequence shown here is derived from an EMBL/GenBank/DDBJ whole genome shotgun (WGS) entry which is preliminary data.</text>
</comment>
<proteinExistence type="predicted"/>